<name>A0A1E3LXN8_9SPHN</name>
<dbReference type="GO" id="GO:0016787">
    <property type="term" value="F:hydrolase activity"/>
    <property type="evidence" value="ECO:0007669"/>
    <property type="project" value="UniProtKB-KW"/>
</dbReference>
<gene>
    <name evidence="2" type="ORF">BFL28_00035</name>
</gene>
<dbReference type="AlphaFoldDB" id="A0A1E3LXN8"/>
<dbReference type="InterPro" id="IPR036388">
    <property type="entry name" value="WH-like_DNA-bd_sf"/>
</dbReference>
<dbReference type="RefSeq" id="WP_069319578.1">
    <property type="nucleotide sequence ID" value="NZ_MDDS01000013.1"/>
</dbReference>
<proteinExistence type="predicted"/>
<feature type="domain" description="Metallo-beta-lactamase" evidence="1">
    <location>
        <begin position="64"/>
        <end position="282"/>
    </location>
</feature>
<dbReference type="Pfam" id="PF21221">
    <property type="entry name" value="B_lactamase-like_C"/>
    <property type="match status" value="1"/>
</dbReference>
<dbReference type="Pfam" id="PF00753">
    <property type="entry name" value="Lactamase_B"/>
    <property type="match status" value="1"/>
</dbReference>
<dbReference type="InterPro" id="IPR001279">
    <property type="entry name" value="Metallo-B-lactamas"/>
</dbReference>
<evidence type="ECO:0000259" key="1">
    <source>
        <dbReference type="SMART" id="SM00849"/>
    </source>
</evidence>
<dbReference type="Proteomes" id="UP000094487">
    <property type="component" value="Unassembled WGS sequence"/>
</dbReference>
<keyword evidence="2" id="KW-0378">Hydrolase</keyword>
<dbReference type="EMBL" id="MDDS01000013">
    <property type="protein sequence ID" value="ODP38489.1"/>
    <property type="molecule type" value="Genomic_DNA"/>
</dbReference>
<dbReference type="Gene3D" id="3.60.15.10">
    <property type="entry name" value="Ribonuclease Z/Hydroxyacylglutathione hydrolase-like"/>
    <property type="match status" value="1"/>
</dbReference>
<evidence type="ECO:0000313" key="2">
    <source>
        <dbReference type="EMBL" id="ODP38489.1"/>
    </source>
</evidence>
<keyword evidence="3" id="KW-1185">Reference proteome</keyword>
<accession>A0A1E3LXN8</accession>
<reference evidence="2 3" key="1">
    <citation type="submission" date="2016-08" db="EMBL/GenBank/DDBJ databases">
        <title>Draft genome of the agarase producing Sphingomonas sp. MCT13.</title>
        <authorList>
            <person name="D'Andrea M.M."/>
            <person name="Rossolini G.M."/>
            <person name="Thaller M.C."/>
        </authorList>
    </citation>
    <scope>NUCLEOTIDE SEQUENCE [LARGE SCALE GENOMIC DNA]</scope>
    <source>
        <strain evidence="2 3">MCT13</strain>
    </source>
</reference>
<evidence type="ECO:0000313" key="3">
    <source>
        <dbReference type="Proteomes" id="UP000094487"/>
    </source>
</evidence>
<dbReference type="STRING" id="1888892.BFL28_00035"/>
<sequence>MDTPDAALPVSPDVSLAQRSGIDATHHRGLVYPFGGQGPATGEAIAIGDAVHWLRLPLPGSLGHINCWLIADGTRTSVVDTGLNTPACADAWRMLFDAAPLADRPIGRVICTHFHPDHVGMAGWLARKFDARLWMTRGEWLTVRLLTSDMRDEVPEEQRAFWRAAGWSEAQIEAAAAGGFARMARAVAPLPMSYRRITDGERIAIGGREWLVVIGSGHCPEHACLLNAADGLLISGDQVLPRISSNVSLGLIEPEADPLGEWLASIERLLLLPDDLLVLPSHGDPFVGLHLRLIALRDEHRMRLDQLHAHLAQPRRAVDCFGRMFRRKIEGDMLGLASGETLAHLRRLEVEGRAMREDRDGVWWYRAA</sequence>
<dbReference type="Gene3D" id="1.10.10.10">
    <property type="entry name" value="Winged helix-like DNA-binding domain superfamily/Winged helix DNA-binding domain"/>
    <property type="match status" value="1"/>
</dbReference>
<dbReference type="SUPFAM" id="SSF56281">
    <property type="entry name" value="Metallo-hydrolase/oxidoreductase"/>
    <property type="match status" value="1"/>
</dbReference>
<dbReference type="InterPro" id="IPR048933">
    <property type="entry name" value="B_lactamase-like_C"/>
</dbReference>
<protein>
    <submittedName>
        <fullName evidence="2">MBL fold metallo-hydrolase</fullName>
    </submittedName>
</protein>
<dbReference type="InterPro" id="IPR036866">
    <property type="entry name" value="RibonucZ/Hydroxyglut_hydro"/>
</dbReference>
<dbReference type="PANTHER" id="PTHR23131:SF4">
    <property type="entry name" value="METALLO-BETA-LACTAMASE SUPERFAMILY POTEIN"/>
    <property type="match status" value="1"/>
</dbReference>
<dbReference type="PANTHER" id="PTHR23131">
    <property type="entry name" value="ENDORIBONUCLEASE LACTB2"/>
    <property type="match status" value="1"/>
</dbReference>
<dbReference type="InterPro" id="IPR050662">
    <property type="entry name" value="Sec-metab_biosynth-thioest"/>
</dbReference>
<comment type="caution">
    <text evidence="2">The sequence shown here is derived from an EMBL/GenBank/DDBJ whole genome shotgun (WGS) entry which is preliminary data.</text>
</comment>
<dbReference type="SMART" id="SM00849">
    <property type="entry name" value="Lactamase_B"/>
    <property type="match status" value="1"/>
</dbReference>
<organism evidence="2 3">
    <name type="scientific">Sphingomonas turrisvirgatae</name>
    <dbReference type="NCBI Taxonomy" id="1888892"/>
    <lineage>
        <taxon>Bacteria</taxon>
        <taxon>Pseudomonadati</taxon>
        <taxon>Pseudomonadota</taxon>
        <taxon>Alphaproteobacteria</taxon>
        <taxon>Sphingomonadales</taxon>
        <taxon>Sphingomonadaceae</taxon>
        <taxon>Sphingomonas</taxon>
    </lineage>
</organism>
<dbReference type="OrthoDB" id="2971563at2"/>